<sequence>MPHGYDHAMAEPDHCITSHHEGDVVRLRLGGELDITVRDDLRDIVLAAVAEAGAGGVIIDFSDTAFIESEAIGALLDGMNAAKAEKVPFRAVNPQGLVLRVLTVSGVLELFDD</sequence>
<accession>A0A8J3BZ62</accession>
<comment type="similarity">
    <text evidence="1 2">Belongs to the anti-sigma-factor antagonist family.</text>
</comment>
<organism evidence="4 5">
    <name type="scientific">Mangrovihabitans endophyticus</name>
    <dbReference type="NCBI Taxonomy" id="1751298"/>
    <lineage>
        <taxon>Bacteria</taxon>
        <taxon>Bacillati</taxon>
        <taxon>Actinomycetota</taxon>
        <taxon>Actinomycetes</taxon>
        <taxon>Micromonosporales</taxon>
        <taxon>Micromonosporaceae</taxon>
        <taxon>Mangrovihabitans</taxon>
    </lineage>
</organism>
<reference evidence="4" key="1">
    <citation type="journal article" date="2014" name="Int. J. Syst. Evol. Microbiol.">
        <title>Complete genome sequence of Corynebacterium casei LMG S-19264T (=DSM 44701T), isolated from a smear-ripened cheese.</title>
        <authorList>
            <consortium name="US DOE Joint Genome Institute (JGI-PGF)"/>
            <person name="Walter F."/>
            <person name="Albersmeier A."/>
            <person name="Kalinowski J."/>
            <person name="Ruckert C."/>
        </authorList>
    </citation>
    <scope>NUCLEOTIDE SEQUENCE</scope>
    <source>
        <strain evidence="4">CGMCC 4.7299</strain>
    </source>
</reference>
<dbReference type="CDD" id="cd07043">
    <property type="entry name" value="STAS_anti-anti-sigma_factors"/>
    <property type="match status" value="1"/>
</dbReference>
<comment type="caution">
    <text evidence="4">The sequence shown here is derived from an EMBL/GenBank/DDBJ whole genome shotgun (WGS) entry which is preliminary data.</text>
</comment>
<dbReference type="InterPro" id="IPR002645">
    <property type="entry name" value="STAS_dom"/>
</dbReference>
<proteinExistence type="inferred from homology"/>
<dbReference type="EMBL" id="BMMX01000012">
    <property type="protein sequence ID" value="GGK95466.1"/>
    <property type="molecule type" value="Genomic_DNA"/>
</dbReference>
<dbReference type="SUPFAM" id="SSF52091">
    <property type="entry name" value="SpoIIaa-like"/>
    <property type="match status" value="1"/>
</dbReference>
<dbReference type="Proteomes" id="UP000656042">
    <property type="component" value="Unassembled WGS sequence"/>
</dbReference>
<dbReference type="PROSITE" id="PS50801">
    <property type="entry name" value="STAS"/>
    <property type="match status" value="1"/>
</dbReference>
<evidence type="ECO:0000256" key="2">
    <source>
        <dbReference type="RuleBase" id="RU003749"/>
    </source>
</evidence>
<dbReference type="InterPro" id="IPR036513">
    <property type="entry name" value="STAS_dom_sf"/>
</dbReference>
<protein>
    <recommendedName>
        <fullName evidence="2">Anti-sigma factor antagonist</fullName>
    </recommendedName>
</protein>
<dbReference type="PANTHER" id="PTHR33495">
    <property type="entry name" value="ANTI-SIGMA FACTOR ANTAGONIST TM_1081-RELATED-RELATED"/>
    <property type="match status" value="1"/>
</dbReference>
<keyword evidence="5" id="KW-1185">Reference proteome</keyword>
<feature type="domain" description="STAS" evidence="3">
    <location>
        <begin position="23"/>
        <end position="113"/>
    </location>
</feature>
<dbReference type="PANTHER" id="PTHR33495:SF2">
    <property type="entry name" value="ANTI-SIGMA FACTOR ANTAGONIST TM_1081-RELATED"/>
    <property type="match status" value="1"/>
</dbReference>
<gene>
    <name evidence="4" type="ORF">GCM10012284_31970</name>
</gene>
<dbReference type="GO" id="GO:0043856">
    <property type="term" value="F:anti-sigma factor antagonist activity"/>
    <property type="evidence" value="ECO:0007669"/>
    <property type="project" value="InterPro"/>
</dbReference>
<reference evidence="4" key="2">
    <citation type="submission" date="2020-09" db="EMBL/GenBank/DDBJ databases">
        <authorList>
            <person name="Sun Q."/>
            <person name="Zhou Y."/>
        </authorList>
    </citation>
    <scope>NUCLEOTIDE SEQUENCE</scope>
    <source>
        <strain evidence="4">CGMCC 4.7299</strain>
    </source>
</reference>
<evidence type="ECO:0000256" key="1">
    <source>
        <dbReference type="ARBA" id="ARBA00009013"/>
    </source>
</evidence>
<dbReference type="InterPro" id="IPR003658">
    <property type="entry name" value="Anti-sigma_ant"/>
</dbReference>
<dbReference type="Pfam" id="PF01740">
    <property type="entry name" value="STAS"/>
    <property type="match status" value="1"/>
</dbReference>
<dbReference type="AlphaFoldDB" id="A0A8J3BZ62"/>
<evidence type="ECO:0000313" key="4">
    <source>
        <dbReference type="EMBL" id="GGK95466.1"/>
    </source>
</evidence>
<evidence type="ECO:0000259" key="3">
    <source>
        <dbReference type="PROSITE" id="PS50801"/>
    </source>
</evidence>
<dbReference type="NCBIfam" id="TIGR00377">
    <property type="entry name" value="ant_ant_sig"/>
    <property type="match status" value="1"/>
</dbReference>
<dbReference type="Gene3D" id="3.30.750.24">
    <property type="entry name" value="STAS domain"/>
    <property type="match status" value="1"/>
</dbReference>
<name>A0A8J3BZ62_9ACTN</name>
<evidence type="ECO:0000313" key="5">
    <source>
        <dbReference type="Proteomes" id="UP000656042"/>
    </source>
</evidence>